<sequence>MYPPEEEDAAGLNPNQINPPQQQHVKRRPAPSNWSDGQLWANKGDAQQALRNVVMKLRLQSQSNSTTPPSEPDLDAQTLGGSEELDPTRHCLNPDYTSLISDELLLNVLSKLPGSHHISNSLVCKRWCKLSGKLVQSIKLLDWEFLESGRLVYRFPNLIDIDIVRSCVKWKRNSSIMISHRLLSVHLDSSSIDGGFVRKDDILAAQVVDGGVKILVEGCSNLRRIVMINTSEDGLKYVADNCETVQELELHCCEDFSLKGISGCRNLQILKLVGNLDGFYSSMVSDIGLTILAQSCRRLVKLDLVGCEGSYDGIKAIGQCCHMLEEFMLCDHRMDGGWLSALSYCQNLKTLKLRSCKTVDLSPGPDEHLGYCLSLEELHLQCCHLRDQQSLRALFIVCTSVRELTIEDCWGLDNNAFSSSSVLRSLKALSLVGCSLLTTEGLDSVIESWRELQSLRVVSCKNIKDSEITPALATLFSVLKELKWRPDSKSLLSSGLEGTGVGQKGGRSFRWK</sequence>
<dbReference type="SUPFAM" id="SSF52047">
    <property type="entry name" value="RNI-like"/>
    <property type="match status" value="2"/>
</dbReference>
<evidence type="ECO:0000256" key="1">
    <source>
        <dbReference type="SAM" id="MobiDB-lite"/>
    </source>
</evidence>
<evidence type="ECO:0008006" key="4">
    <source>
        <dbReference type="Google" id="ProtNLM"/>
    </source>
</evidence>
<dbReference type="GO" id="GO:0019005">
    <property type="term" value="C:SCF ubiquitin ligase complex"/>
    <property type="evidence" value="ECO:0007669"/>
    <property type="project" value="TreeGrafter"/>
</dbReference>
<dbReference type="GO" id="GO:0031146">
    <property type="term" value="P:SCF-dependent proteasomal ubiquitin-dependent protein catabolic process"/>
    <property type="evidence" value="ECO:0007669"/>
    <property type="project" value="TreeGrafter"/>
</dbReference>
<dbReference type="InterPro" id="IPR036047">
    <property type="entry name" value="F-box-like_dom_sf"/>
</dbReference>
<dbReference type="PANTHER" id="PTHR13318">
    <property type="entry name" value="PARTNER OF PAIRED, ISOFORM B-RELATED"/>
    <property type="match status" value="1"/>
</dbReference>
<dbReference type="OrthoDB" id="550575at2759"/>
<gene>
    <name evidence="2" type="ORF">CCAM_LOCUS11793</name>
</gene>
<protein>
    <recommendedName>
        <fullName evidence="4">F-box domain-containing protein</fullName>
    </recommendedName>
</protein>
<name>A0A484L121_9ASTE</name>
<dbReference type="SUPFAM" id="SSF81383">
    <property type="entry name" value="F-box domain"/>
    <property type="match status" value="1"/>
</dbReference>
<dbReference type="Gene3D" id="3.80.10.10">
    <property type="entry name" value="Ribonuclease Inhibitor"/>
    <property type="match status" value="2"/>
</dbReference>
<accession>A0A484L121</accession>
<proteinExistence type="predicted"/>
<evidence type="ECO:0000313" key="2">
    <source>
        <dbReference type="EMBL" id="VFQ70017.1"/>
    </source>
</evidence>
<organism evidence="2 3">
    <name type="scientific">Cuscuta campestris</name>
    <dbReference type="NCBI Taxonomy" id="132261"/>
    <lineage>
        <taxon>Eukaryota</taxon>
        <taxon>Viridiplantae</taxon>
        <taxon>Streptophyta</taxon>
        <taxon>Embryophyta</taxon>
        <taxon>Tracheophyta</taxon>
        <taxon>Spermatophyta</taxon>
        <taxon>Magnoliopsida</taxon>
        <taxon>eudicotyledons</taxon>
        <taxon>Gunneridae</taxon>
        <taxon>Pentapetalae</taxon>
        <taxon>asterids</taxon>
        <taxon>lamiids</taxon>
        <taxon>Solanales</taxon>
        <taxon>Convolvulaceae</taxon>
        <taxon>Cuscuteae</taxon>
        <taxon>Cuscuta</taxon>
        <taxon>Cuscuta subgen. Grammica</taxon>
        <taxon>Cuscuta sect. Cleistogrammica</taxon>
    </lineage>
</organism>
<dbReference type="PANTHER" id="PTHR13318:SF74">
    <property type="entry name" value="OS02G0658500 PROTEIN"/>
    <property type="match status" value="1"/>
</dbReference>
<feature type="region of interest" description="Disordered" evidence="1">
    <location>
        <begin position="60"/>
        <end position="86"/>
    </location>
</feature>
<dbReference type="SMART" id="SM00367">
    <property type="entry name" value="LRR_CC"/>
    <property type="match status" value="4"/>
</dbReference>
<dbReference type="InterPro" id="IPR032675">
    <property type="entry name" value="LRR_dom_sf"/>
</dbReference>
<dbReference type="CDD" id="cd09917">
    <property type="entry name" value="F-box_SF"/>
    <property type="match status" value="1"/>
</dbReference>
<evidence type="ECO:0000313" key="3">
    <source>
        <dbReference type="Proteomes" id="UP000595140"/>
    </source>
</evidence>
<feature type="compositionally biased region" description="Low complexity" evidence="1">
    <location>
        <begin position="13"/>
        <end position="23"/>
    </location>
</feature>
<dbReference type="AlphaFoldDB" id="A0A484L121"/>
<keyword evidence="3" id="KW-1185">Reference proteome</keyword>
<feature type="region of interest" description="Disordered" evidence="1">
    <location>
        <begin position="1"/>
        <end position="41"/>
    </location>
</feature>
<reference evidence="2 3" key="1">
    <citation type="submission" date="2018-04" db="EMBL/GenBank/DDBJ databases">
        <authorList>
            <person name="Vogel A."/>
        </authorList>
    </citation>
    <scope>NUCLEOTIDE SEQUENCE [LARGE SCALE GENOMIC DNA]</scope>
</reference>
<dbReference type="EMBL" id="OOIL02000868">
    <property type="protein sequence ID" value="VFQ70017.1"/>
    <property type="molecule type" value="Genomic_DNA"/>
</dbReference>
<dbReference type="Proteomes" id="UP000595140">
    <property type="component" value="Unassembled WGS sequence"/>
</dbReference>
<dbReference type="InterPro" id="IPR006553">
    <property type="entry name" value="Leu-rich_rpt_Cys-con_subtyp"/>
</dbReference>
<dbReference type="FunFam" id="3.80.10.10:FF:002340">
    <property type="entry name" value="Uncharacterized protein"/>
    <property type="match status" value="1"/>
</dbReference>